<dbReference type="GO" id="GO:0046872">
    <property type="term" value="F:metal ion binding"/>
    <property type="evidence" value="ECO:0007669"/>
    <property type="project" value="UniProtKB-KW"/>
</dbReference>
<evidence type="ECO:0000256" key="3">
    <source>
        <dbReference type="ARBA" id="ARBA00022485"/>
    </source>
</evidence>
<organism evidence="10 11">
    <name type="scientific">Thiothrix eikelboomii</name>
    <dbReference type="NCBI Taxonomy" id="92487"/>
    <lineage>
        <taxon>Bacteria</taxon>
        <taxon>Pseudomonadati</taxon>
        <taxon>Pseudomonadota</taxon>
        <taxon>Gammaproteobacteria</taxon>
        <taxon>Thiotrichales</taxon>
        <taxon>Thiotrichaceae</taxon>
        <taxon>Thiothrix</taxon>
    </lineage>
</organism>
<evidence type="ECO:0000256" key="7">
    <source>
        <dbReference type="ARBA" id="ARBA00023014"/>
    </source>
</evidence>
<dbReference type="InterPro" id="IPR013985">
    <property type="entry name" value="Ald_Fedxn_OxRdtase_dom3"/>
</dbReference>
<dbReference type="EMBL" id="FUYB01000002">
    <property type="protein sequence ID" value="SKA69756.1"/>
    <property type="molecule type" value="Genomic_DNA"/>
</dbReference>
<dbReference type="GO" id="GO:0016625">
    <property type="term" value="F:oxidoreductase activity, acting on the aldehyde or oxo group of donors, iron-sulfur protein as acceptor"/>
    <property type="evidence" value="ECO:0007669"/>
    <property type="project" value="InterPro"/>
</dbReference>
<dbReference type="Pfam" id="PF02730">
    <property type="entry name" value="AFOR_N"/>
    <property type="match status" value="1"/>
</dbReference>
<keyword evidence="6" id="KW-0408">Iron</keyword>
<evidence type="ECO:0000313" key="10">
    <source>
        <dbReference type="EMBL" id="SKA69756.1"/>
    </source>
</evidence>
<dbReference type="SMART" id="SM00790">
    <property type="entry name" value="AFOR_N"/>
    <property type="match status" value="1"/>
</dbReference>
<keyword evidence="5" id="KW-0560">Oxidoreductase</keyword>
<comment type="similarity">
    <text evidence="2">Belongs to the AOR/FOR family.</text>
</comment>
<evidence type="ECO:0000256" key="8">
    <source>
        <dbReference type="ARBA" id="ARBA00049934"/>
    </source>
</evidence>
<sequence>MAWTKKILRVNLTDGVIQAEPLNMEWAQQYLGQRGLATRYLVEEVDSQVDALSPENKFIMATGPLTGTMASTGGRYSCITKSPLTGAIACSNSGGFFGAEMKNAGWDMIILEGKSPTPVYLYVEDSEARLIPADDLWGKSVWATDEEIHKKHQDPQIRIACIGRAAESGNLFAAVVNDLHRAAGRSGVGTVLASKNVKAVALRGTRGVGNLKDPMRFMNATFEHKQVLAANAVTGAGLPTYGTQVLMNVINELGALPTRNMREVRFEGAHSVSGEAMHEPRASDGKKNLTRNGGCFGCTIACGRISTVDRTHFSVKDKPQYWGNSGGLEYEAAWALGPDTGVDDLDALTYVNFLCNEDGLDPISFGATVAAAMELFEDGVLTTADTGGIELKFGSAEALVQITELTARGEGFGKEIGLGSKRLCEKYGRPELSMTVKGQEFPAYDPRGIQGMGLTYATSNRGACHLRSYTVSSEVLGIPIKTDPLVTDGKPELVIAFQDATAAVDSSGLCIFTTFAWSLDNIAPQIDAACEGDWSVEKCAEVGARIWQLERDFNMRAGLTGADDTLPKRLLKDAANVGPAEGKVCDLDAMLPKYYELRGWTTDGQLTSETRQRYGLPS</sequence>
<evidence type="ECO:0000256" key="1">
    <source>
        <dbReference type="ARBA" id="ARBA00001966"/>
    </source>
</evidence>
<reference evidence="10 11" key="1">
    <citation type="submission" date="2017-02" db="EMBL/GenBank/DDBJ databases">
        <authorList>
            <person name="Peterson S.W."/>
        </authorList>
    </citation>
    <scope>NUCLEOTIDE SEQUENCE [LARGE SCALE GENOMIC DNA]</scope>
    <source>
        <strain evidence="10 11">ATCC 49788</strain>
    </source>
</reference>
<dbReference type="PANTHER" id="PTHR30038:SF0">
    <property type="entry name" value="TUNGSTEN-CONTAINING ALDEHYDE FERREDOXIN OXIDOREDUCTASE"/>
    <property type="match status" value="1"/>
</dbReference>
<dbReference type="InterPro" id="IPR013983">
    <property type="entry name" value="Ald_Fedxn_OxRdtase_N"/>
</dbReference>
<keyword evidence="3" id="KW-0004">4Fe-4S</keyword>
<dbReference type="GO" id="GO:0051539">
    <property type="term" value="F:4 iron, 4 sulfur cluster binding"/>
    <property type="evidence" value="ECO:0007669"/>
    <property type="project" value="UniProtKB-KW"/>
</dbReference>
<keyword evidence="7" id="KW-0411">Iron-sulfur</keyword>
<evidence type="ECO:0000259" key="9">
    <source>
        <dbReference type="SMART" id="SM00790"/>
    </source>
</evidence>
<evidence type="ECO:0000256" key="4">
    <source>
        <dbReference type="ARBA" id="ARBA00022723"/>
    </source>
</evidence>
<dbReference type="GO" id="GO:0009055">
    <property type="term" value="F:electron transfer activity"/>
    <property type="evidence" value="ECO:0007669"/>
    <property type="project" value="InterPro"/>
</dbReference>
<name>A0A1T4VXN2_9GAMM</name>
<dbReference type="Gene3D" id="1.10.569.10">
    <property type="entry name" value="Aldehyde Ferredoxin Oxidoreductase Protein, subunit A, domain 2"/>
    <property type="match status" value="1"/>
</dbReference>
<dbReference type="Proteomes" id="UP000190460">
    <property type="component" value="Unassembled WGS sequence"/>
</dbReference>
<keyword evidence="11" id="KW-1185">Reference proteome</keyword>
<feature type="domain" description="Aldehyde ferredoxin oxidoreductase N-terminal" evidence="9">
    <location>
        <begin position="3"/>
        <end position="206"/>
    </location>
</feature>
<protein>
    <submittedName>
        <fullName evidence="10">Phenylacetaldehyde:ferredoxin oxidoreductase</fullName>
    </submittedName>
</protein>
<comment type="cofactor">
    <cofactor evidence="8">
        <name>tungstopterin</name>
        <dbReference type="ChEBI" id="CHEBI:30402"/>
    </cofactor>
</comment>
<dbReference type="Gene3D" id="1.10.599.10">
    <property type="entry name" value="Aldehyde Ferredoxin Oxidoreductase Protein, subunit A, domain 3"/>
    <property type="match status" value="1"/>
</dbReference>
<dbReference type="RefSeq" id="WP_078921060.1">
    <property type="nucleotide sequence ID" value="NZ_FUYB01000002.1"/>
</dbReference>
<evidence type="ECO:0000313" key="11">
    <source>
        <dbReference type="Proteomes" id="UP000190460"/>
    </source>
</evidence>
<evidence type="ECO:0000256" key="2">
    <source>
        <dbReference type="ARBA" id="ARBA00011032"/>
    </source>
</evidence>
<dbReference type="OrthoDB" id="9763894at2"/>
<keyword evidence="4" id="KW-0479">Metal-binding</keyword>
<gene>
    <name evidence="10" type="ORF">SAMN02745130_00574</name>
</gene>
<dbReference type="SUPFAM" id="SSF56228">
    <property type="entry name" value="Aldehyde ferredoxin oxidoreductase, N-terminal domain"/>
    <property type="match status" value="1"/>
</dbReference>
<dbReference type="Gene3D" id="3.60.9.10">
    <property type="entry name" value="Aldehyde ferredoxin oxidoreductase, N-terminal domain"/>
    <property type="match status" value="1"/>
</dbReference>
<dbReference type="AlphaFoldDB" id="A0A1T4VXN2"/>
<comment type="cofactor">
    <cofactor evidence="1">
        <name>[4Fe-4S] cluster</name>
        <dbReference type="ChEBI" id="CHEBI:49883"/>
    </cofactor>
</comment>
<dbReference type="InterPro" id="IPR013984">
    <property type="entry name" value="Ald_Fedxn_OxRdtase_dom2"/>
</dbReference>
<accession>A0A1T4VXN2</accession>
<proteinExistence type="inferred from homology"/>
<dbReference type="InterPro" id="IPR036021">
    <property type="entry name" value="Tungsten_al_ferr_oxy-like_C"/>
</dbReference>
<evidence type="ECO:0000256" key="6">
    <source>
        <dbReference type="ARBA" id="ARBA00023004"/>
    </source>
</evidence>
<dbReference type="InterPro" id="IPR036503">
    <property type="entry name" value="Ald_Fedxn_OxRdtase_N_sf"/>
</dbReference>
<evidence type="ECO:0000256" key="5">
    <source>
        <dbReference type="ARBA" id="ARBA00023002"/>
    </source>
</evidence>
<dbReference type="PANTHER" id="PTHR30038">
    <property type="entry name" value="ALDEHYDE FERREDOXIN OXIDOREDUCTASE"/>
    <property type="match status" value="1"/>
</dbReference>
<dbReference type="InterPro" id="IPR051919">
    <property type="entry name" value="W-dependent_AOR"/>
</dbReference>
<dbReference type="STRING" id="92487.SAMN02745130_00574"/>
<dbReference type="InterPro" id="IPR001203">
    <property type="entry name" value="OxRdtase_Ald_Fedxn_C"/>
</dbReference>
<dbReference type="SUPFAM" id="SSF48310">
    <property type="entry name" value="Aldehyde ferredoxin oxidoreductase, C-terminal domains"/>
    <property type="match status" value="1"/>
</dbReference>
<dbReference type="Pfam" id="PF01314">
    <property type="entry name" value="AFOR_C"/>
    <property type="match status" value="1"/>
</dbReference>